<evidence type="ECO:0000313" key="2">
    <source>
        <dbReference type="EMBL" id="KAK8087336.1"/>
    </source>
</evidence>
<keyword evidence="1" id="KW-0732">Signal</keyword>
<dbReference type="InterPro" id="IPR045702">
    <property type="entry name" value="DUF6060"/>
</dbReference>
<comment type="caution">
    <text evidence="2">The sequence shown here is derived from an EMBL/GenBank/DDBJ whole genome shotgun (WGS) entry which is preliminary data.</text>
</comment>
<organism evidence="2 3">
    <name type="scientific">Apiospora phragmitis</name>
    <dbReference type="NCBI Taxonomy" id="2905665"/>
    <lineage>
        <taxon>Eukaryota</taxon>
        <taxon>Fungi</taxon>
        <taxon>Dikarya</taxon>
        <taxon>Ascomycota</taxon>
        <taxon>Pezizomycotina</taxon>
        <taxon>Sordariomycetes</taxon>
        <taxon>Xylariomycetidae</taxon>
        <taxon>Amphisphaeriales</taxon>
        <taxon>Apiosporaceae</taxon>
        <taxon>Apiospora</taxon>
    </lineage>
</organism>
<accession>A0ABR1WW03</accession>
<reference evidence="2 3" key="1">
    <citation type="submission" date="2023-01" db="EMBL/GenBank/DDBJ databases">
        <title>Analysis of 21 Apiospora genomes using comparative genomics revels a genus with tremendous synthesis potential of carbohydrate active enzymes and secondary metabolites.</title>
        <authorList>
            <person name="Sorensen T."/>
        </authorList>
    </citation>
    <scope>NUCLEOTIDE SEQUENCE [LARGE SCALE GENOMIC DNA]</scope>
    <source>
        <strain evidence="2 3">CBS 135458</strain>
    </source>
</reference>
<protein>
    <submittedName>
        <fullName evidence="2">Uncharacterized protein</fullName>
    </submittedName>
</protein>
<evidence type="ECO:0000313" key="3">
    <source>
        <dbReference type="Proteomes" id="UP001480595"/>
    </source>
</evidence>
<feature type="chain" id="PRO_5045240751" evidence="1">
    <location>
        <begin position="19"/>
        <end position="321"/>
    </location>
</feature>
<proteinExistence type="predicted"/>
<evidence type="ECO:0000256" key="1">
    <source>
        <dbReference type="SAM" id="SignalP"/>
    </source>
</evidence>
<gene>
    <name evidence="2" type="ORF">PG994_002310</name>
</gene>
<sequence length="321" mass="34793">MRHFTLATLLVYAGLIACQDVTWCRDKKCEDCPSGLASSGPGYPECVVYDSKTVFGGQGFDDDTEGKIEFKVFGNFKDPCDGKPGNYMVRSPASLEAEGCGNLIYSTQKPQCSGEIDLESTFKCDKAQVPAGRLDIDVLQGSSGGPRGAYLQFENGTVIEPLVVGAPRASLAASSGLRRKTRRCTGYKDDSYVADGEIYYKTFETQVASANVPAQSQDRSFQFDHTQSVSRSTTFDTTIGDPWGVISISTGESWEDTTTDTRSVTVAVPAGQSGYVSWTPIYRCTRGTLENCDGERTEVMESCAAYVTSNVVRGDYAFVQT</sequence>
<dbReference type="RefSeq" id="XP_066721860.1">
    <property type="nucleotide sequence ID" value="XM_066853719.1"/>
</dbReference>
<name>A0ABR1WW03_9PEZI</name>
<feature type="signal peptide" evidence="1">
    <location>
        <begin position="1"/>
        <end position="18"/>
    </location>
</feature>
<dbReference type="Proteomes" id="UP001480595">
    <property type="component" value="Unassembled WGS sequence"/>
</dbReference>
<dbReference type="PROSITE" id="PS51257">
    <property type="entry name" value="PROKAR_LIPOPROTEIN"/>
    <property type="match status" value="1"/>
</dbReference>
<dbReference type="Pfam" id="PF19535">
    <property type="entry name" value="DUF6060"/>
    <property type="match status" value="1"/>
</dbReference>
<dbReference type="EMBL" id="JAQQWL010000002">
    <property type="protein sequence ID" value="KAK8087336.1"/>
    <property type="molecule type" value="Genomic_DNA"/>
</dbReference>
<dbReference type="GeneID" id="92086782"/>
<keyword evidence="3" id="KW-1185">Reference proteome</keyword>